<sequence>MMSTPSHELTLVCSELGTRDYLSGEIMTKQFRDVSQWLWKKYPEQISGWLRRGLTNLETPDKDRAPLRFDYSDEAGNLVPIDSAEDISAIAKMSPQVQWHPQVVGGANFRQAFGMNAAEILTNPKYKNWRCVVPGKPGYGIQAVGPDPQGIIRTWTVKPTADYPLSPPTVVSQPAYKDDICWRDGTLHYTGYSHGIGSPWNDVATRSTNPLFVLLTELLQKYKLAV</sequence>
<organism evidence="1 2">
    <name type="scientific">Streptomyces mirabilis</name>
    <dbReference type="NCBI Taxonomy" id="68239"/>
    <lineage>
        <taxon>Bacteria</taxon>
        <taxon>Bacillati</taxon>
        <taxon>Actinomycetota</taxon>
        <taxon>Actinomycetes</taxon>
        <taxon>Kitasatosporales</taxon>
        <taxon>Streptomycetaceae</taxon>
        <taxon>Streptomyces</taxon>
    </lineage>
</organism>
<reference evidence="1 2" key="1">
    <citation type="submission" date="2016-10" db="EMBL/GenBank/DDBJ databases">
        <authorList>
            <person name="de Groot N.N."/>
        </authorList>
    </citation>
    <scope>NUCLEOTIDE SEQUENCE [LARGE SCALE GENOMIC DNA]</scope>
    <source>
        <strain evidence="1 2">OK461</strain>
    </source>
</reference>
<accession>A0A1I2VL23</accession>
<dbReference type="AlphaFoldDB" id="A0A1I2VL23"/>
<name>A0A1I2VL23_9ACTN</name>
<dbReference type="Proteomes" id="UP000181942">
    <property type="component" value="Unassembled WGS sequence"/>
</dbReference>
<proteinExistence type="predicted"/>
<evidence type="ECO:0000313" key="2">
    <source>
        <dbReference type="Proteomes" id="UP000181942"/>
    </source>
</evidence>
<evidence type="ECO:0000313" key="1">
    <source>
        <dbReference type="EMBL" id="SFG89783.1"/>
    </source>
</evidence>
<gene>
    <name evidence="1" type="ORF">SAMN02787118_13251</name>
</gene>
<dbReference type="RefSeq" id="WP_143138370.1">
    <property type="nucleotide sequence ID" value="NZ_FONR01000032.1"/>
</dbReference>
<protein>
    <submittedName>
        <fullName evidence="1">Uncharacterized protein</fullName>
    </submittedName>
</protein>
<dbReference type="EMBL" id="FONR01000032">
    <property type="protein sequence ID" value="SFG89783.1"/>
    <property type="molecule type" value="Genomic_DNA"/>
</dbReference>